<organism evidence="1">
    <name type="scientific">Photinus pyralis</name>
    <name type="common">Common eastern firefly</name>
    <name type="synonym">Lampyris pyralis</name>
    <dbReference type="NCBI Taxonomy" id="7054"/>
    <lineage>
        <taxon>Eukaryota</taxon>
        <taxon>Metazoa</taxon>
        <taxon>Ecdysozoa</taxon>
        <taxon>Arthropoda</taxon>
        <taxon>Hexapoda</taxon>
        <taxon>Insecta</taxon>
        <taxon>Pterygota</taxon>
        <taxon>Neoptera</taxon>
        <taxon>Endopterygota</taxon>
        <taxon>Coleoptera</taxon>
        <taxon>Polyphaga</taxon>
        <taxon>Elateriformia</taxon>
        <taxon>Elateroidea</taxon>
        <taxon>Lampyridae</taxon>
        <taxon>Lampyrinae</taxon>
        <taxon>Photinus</taxon>
    </lineage>
</organism>
<name>A0A1Y1MGD0_PHOPY</name>
<proteinExistence type="predicted"/>
<gene>
    <name evidence="2" type="ORF">PPYR_04836</name>
</gene>
<evidence type="ECO:0000313" key="2">
    <source>
        <dbReference type="EMBL" id="KAB0802650.1"/>
    </source>
</evidence>
<dbReference type="Proteomes" id="UP000327044">
    <property type="component" value="Unassembled WGS sequence"/>
</dbReference>
<dbReference type="EMBL" id="GEZM01034617">
    <property type="protein sequence ID" value="JAV83700.1"/>
    <property type="molecule type" value="Transcribed_RNA"/>
</dbReference>
<dbReference type="EMBL" id="VVIM01000002">
    <property type="protein sequence ID" value="KAB0802650.1"/>
    <property type="molecule type" value="Genomic_DNA"/>
</dbReference>
<accession>A0A1Y1MGD0</accession>
<reference evidence="1" key="1">
    <citation type="journal article" date="2016" name="Sci. Rep.">
        <title>Molecular characterization of firefly nuptial gifts: a multi-omics approach sheds light on postcopulatory sexual selection.</title>
        <authorList>
            <person name="Al-Wathiqui N."/>
            <person name="Fallon T.R."/>
            <person name="South A."/>
            <person name="Weng J.K."/>
            <person name="Lewis S.M."/>
        </authorList>
    </citation>
    <scope>NUCLEOTIDE SEQUENCE</scope>
</reference>
<reference evidence="2" key="3">
    <citation type="submission" date="2019-08" db="EMBL/GenBank/DDBJ databases">
        <authorList>
            <consortium name="Photinus pyralis genome working group"/>
            <person name="Fallon T.R."/>
            <person name="Sander Lower S.E."/>
            <person name="Weng J.-K."/>
        </authorList>
    </citation>
    <scope>NUCLEOTIDE SEQUENCE</scope>
    <source>
        <strain evidence="2">1611_PpyrPB1</strain>
        <tissue evidence="2">Whole body</tissue>
    </source>
</reference>
<dbReference type="OrthoDB" id="6755943at2759"/>
<reference evidence="2 3" key="2">
    <citation type="journal article" date="2018" name="Elife">
        <title>Firefly genomes illuminate parallel origins of bioluminescence in beetles.</title>
        <authorList>
            <person name="Fallon T.R."/>
            <person name="Lower S.E."/>
            <person name="Chang C.H."/>
            <person name="Bessho-Uehara M."/>
            <person name="Martin G.J."/>
            <person name="Bewick A.J."/>
            <person name="Behringer M."/>
            <person name="Debat H.J."/>
            <person name="Wong I."/>
            <person name="Day J.C."/>
            <person name="Suvorov A."/>
            <person name="Silva C.J."/>
            <person name="Stanger-Hall K.F."/>
            <person name="Hall D.W."/>
            <person name="Schmitz R.J."/>
            <person name="Nelson D.R."/>
            <person name="Lewis S.M."/>
            <person name="Shigenobu S."/>
            <person name="Bybee S.M."/>
            <person name="Larracuente A.M."/>
            <person name="Oba Y."/>
            <person name="Weng J.K."/>
        </authorList>
    </citation>
    <scope>NUCLEOTIDE SEQUENCE [LARGE SCALE GENOMIC DNA]</scope>
    <source>
        <strain evidence="2">1611_PpyrPB1</strain>
        <tissue evidence="2">Whole body</tissue>
    </source>
</reference>
<evidence type="ECO:0000313" key="1">
    <source>
        <dbReference type="EMBL" id="JAV83700.1"/>
    </source>
</evidence>
<dbReference type="InParanoid" id="A0A1Y1MGD0"/>
<sequence>MEAFKKYKLCLKELDYPNVNALDEEQIPSIFSLNNQRFLLSWIMTKLNPGTLTIDEPSKLSETAIEDYFRQQGLCKSSQKLFSSESVDVQIIFFDRIFEYLRQLKNSREVDDADEILQYEDVVNLLSKNVNLFPSFGPVTKYTPEKRKNTLSTCKQQIDILKGKINMDLVNVTDKIDFNDLLFNESDIKRKENLKKFVNNLTTAVCMIKETDRESEDDTFNIGNDVKQDLETCCMEMKTILQYFKSINLGHEISKQATAIISTKPDDDFTPVLRQYAEEFSTTVKLLQD</sequence>
<protein>
    <submittedName>
        <fullName evidence="1">Uncharacterized protein</fullName>
    </submittedName>
</protein>
<dbReference type="AlphaFoldDB" id="A0A1Y1MGD0"/>
<keyword evidence="3" id="KW-1185">Reference proteome</keyword>
<evidence type="ECO:0000313" key="3">
    <source>
        <dbReference type="Proteomes" id="UP000327044"/>
    </source>
</evidence>